<dbReference type="AlphaFoldDB" id="A0ABD0LUV2"/>
<name>A0ABD0LUV2_9CAEN</name>
<dbReference type="GO" id="GO:0046872">
    <property type="term" value="F:metal ion binding"/>
    <property type="evidence" value="ECO:0007669"/>
    <property type="project" value="UniProtKB-KW"/>
</dbReference>
<reference evidence="4 5" key="1">
    <citation type="journal article" date="2023" name="Sci. Data">
        <title>Genome assembly of the Korean intertidal mud-creeper Batillaria attramentaria.</title>
        <authorList>
            <person name="Patra A.K."/>
            <person name="Ho P.T."/>
            <person name="Jun S."/>
            <person name="Lee S.J."/>
            <person name="Kim Y."/>
            <person name="Won Y.J."/>
        </authorList>
    </citation>
    <scope>NUCLEOTIDE SEQUENCE [LARGE SCALE GENOMIC DNA]</scope>
    <source>
        <strain evidence="4">Wonlab-2016</strain>
    </source>
</reference>
<keyword evidence="5" id="KW-1185">Reference proteome</keyword>
<proteinExistence type="predicted"/>
<comment type="cofactor">
    <cofactor evidence="1">
        <name>a divalent metal cation</name>
        <dbReference type="ChEBI" id="CHEBI:60240"/>
    </cofactor>
</comment>
<feature type="domain" description="DDE Tnp4" evidence="3">
    <location>
        <begin position="66"/>
        <end position="114"/>
    </location>
</feature>
<sequence length="117" mass="13039">MPLVLSTVGDLIGVDQSTISSTITRVTNALFRMSADYIKGPTQRQADNSMVKFFNMSGCLRAFACIDGIHVAIEAPHEQENEFVNRKGFHSINVEVVCDADLVWLNVIARWPRSVKK</sequence>
<comment type="caution">
    <text evidence="4">The sequence shown here is derived from an EMBL/GenBank/DDBJ whole genome shotgun (WGS) entry which is preliminary data.</text>
</comment>
<dbReference type="InterPro" id="IPR026103">
    <property type="entry name" value="HARBI1_animal"/>
</dbReference>
<evidence type="ECO:0000256" key="2">
    <source>
        <dbReference type="ARBA" id="ARBA00022723"/>
    </source>
</evidence>
<dbReference type="Proteomes" id="UP001519460">
    <property type="component" value="Unassembled WGS sequence"/>
</dbReference>
<evidence type="ECO:0000259" key="3">
    <source>
        <dbReference type="Pfam" id="PF13359"/>
    </source>
</evidence>
<organism evidence="4 5">
    <name type="scientific">Batillaria attramentaria</name>
    <dbReference type="NCBI Taxonomy" id="370345"/>
    <lineage>
        <taxon>Eukaryota</taxon>
        <taxon>Metazoa</taxon>
        <taxon>Spiralia</taxon>
        <taxon>Lophotrochozoa</taxon>
        <taxon>Mollusca</taxon>
        <taxon>Gastropoda</taxon>
        <taxon>Caenogastropoda</taxon>
        <taxon>Sorbeoconcha</taxon>
        <taxon>Cerithioidea</taxon>
        <taxon>Batillariidae</taxon>
        <taxon>Batillaria</taxon>
    </lineage>
</organism>
<dbReference type="PRINTS" id="PR02086">
    <property type="entry name" value="PUTNUCHARBI1"/>
</dbReference>
<gene>
    <name evidence="4" type="ORF">BaRGS_00005619</name>
</gene>
<keyword evidence="2" id="KW-0479">Metal-binding</keyword>
<evidence type="ECO:0000256" key="1">
    <source>
        <dbReference type="ARBA" id="ARBA00001968"/>
    </source>
</evidence>
<evidence type="ECO:0000313" key="5">
    <source>
        <dbReference type="Proteomes" id="UP001519460"/>
    </source>
</evidence>
<dbReference type="Pfam" id="PF13359">
    <property type="entry name" value="DDE_Tnp_4"/>
    <property type="match status" value="1"/>
</dbReference>
<dbReference type="InterPro" id="IPR027806">
    <property type="entry name" value="HARBI1_dom"/>
</dbReference>
<dbReference type="EMBL" id="JACVVK020000022">
    <property type="protein sequence ID" value="KAK7502993.1"/>
    <property type="molecule type" value="Genomic_DNA"/>
</dbReference>
<protein>
    <recommendedName>
        <fullName evidence="3">DDE Tnp4 domain-containing protein</fullName>
    </recommendedName>
</protein>
<evidence type="ECO:0000313" key="4">
    <source>
        <dbReference type="EMBL" id="KAK7502993.1"/>
    </source>
</evidence>
<accession>A0ABD0LUV2</accession>